<evidence type="ECO:0000256" key="1">
    <source>
        <dbReference type="ARBA" id="ARBA00002274"/>
    </source>
</evidence>
<protein>
    <recommendedName>
        <fullName evidence="4 13">Tetraacyldisaccharide 4'-kinase</fullName>
        <ecNumber evidence="3 13">2.7.1.130</ecNumber>
    </recommendedName>
    <alternativeName>
        <fullName evidence="12 13">Lipid A 4'-kinase</fullName>
    </alternativeName>
</protein>
<dbReference type="EC" id="2.7.1.130" evidence="3 13"/>
<accession>A0A386HMF9</accession>
<evidence type="ECO:0000256" key="13">
    <source>
        <dbReference type="HAMAP-Rule" id="MF_00409"/>
    </source>
</evidence>
<evidence type="ECO:0000256" key="6">
    <source>
        <dbReference type="ARBA" id="ARBA00022556"/>
    </source>
</evidence>
<keyword evidence="5 13" id="KW-0444">Lipid biosynthesis</keyword>
<evidence type="ECO:0000256" key="5">
    <source>
        <dbReference type="ARBA" id="ARBA00022516"/>
    </source>
</evidence>
<comment type="catalytic activity">
    <reaction evidence="13">
        <text>a lipid A disaccharide + ATP = a lipid IVA + ADP + H(+)</text>
        <dbReference type="Rhea" id="RHEA:67840"/>
        <dbReference type="ChEBI" id="CHEBI:15378"/>
        <dbReference type="ChEBI" id="CHEBI:30616"/>
        <dbReference type="ChEBI" id="CHEBI:176343"/>
        <dbReference type="ChEBI" id="CHEBI:176425"/>
        <dbReference type="ChEBI" id="CHEBI:456216"/>
        <dbReference type="EC" id="2.7.1.130"/>
    </reaction>
</comment>
<dbReference type="AlphaFoldDB" id="A0A386HMF9"/>
<keyword evidence="14" id="KW-1133">Transmembrane helix</keyword>
<dbReference type="GO" id="GO:0009244">
    <property type="term" value="P:lipopolysaccharide core region biosynthetic process"/>
    <property type="evidence" value="ECO:0007669"/>
    <property type="project" value="TreeGrafter"/>
</dbReference>
<dbReference type="OrthoDB" id="9766423at2"/>
<keyword evidence="16" id="KW-1185">Reference proteome</keyword>
<comment type="function">
    <text evidence="1 13">Transfers the gamma-phosphate of ATP to the 4'-position of a tetraacyldisaccharide 1-phosphate intermediate (termed DS-1-P) to form tetraacyldisaccharide 1,4'-bis-phosphate (lipid IVA).</text>
</comment>
<gene>
    <name evidence="13 15" type="primary">lpxK</name>
    <name evidence="15" type="ORF">D6B99_03210</name>
</gene>
<dbReference type="EMBL" id="CP032489">
    <property type="protein sequence ID" value="AYD46710.1"/>
    <property type="molecule type" value="Genomic_DNA"/>
</dbReference>
<feature type="transmembrane region" description="Helical" evidence="14">
    <location>
        <begin position="6"/>
        <end position="28"/>
    </location>
</feature>
<dbReference type="Proteomes" id="UP000266118">
    <property type="component" value="Chromosome"/>
</dbReference>
<evidence type="ECO:0000256" key="7">
    <source>
        <dbReference type="ARBA" id="ARBA00022679"/>
    </source>
</evidence>
<dbReference type="HAMAP" id="MF_00409">
    <property type="entry name" value="LpxK"/>
    <property type="match status" value="1"/>
</dbReference>
<keyword evidence="9 13" id="KW-0418">Kinase</keyword>
<keyword evidence="6 13" id="KW-0441">Lipid A biosynthesis</keyword>
<comment type="similarity">
    <text evidence="13">Belongs to the LpxK family.</text>
</comment>
<keyword evidence="11 13" id="KW-0443">Lipid metabolism</keyword>
<dbReference type="RefSeq" id="WP_119985019.1">
    <property type="nucleotide sequence ID" value="NZ_CP032489.1"/>
</dbReference>
<keyword evidence="14" id="KW-0472">Membrane</keyword>
<dbReference type="GO" id="GO:0005524">
    <property type="term" value="F:ATP binding"/>
    <property type="evidence" value="ECO:0007669"/>
    <property type="project" value="UniProtKB-UniRule"/>
</dbReference>
<sequence length="355" mass="40815">MNSKTFFLTFFRFLLFPISIIYGCIIYFRNFLFDKKILRVKSFDFPIICIGNLSVGGTGKTPMVEYLLSLLQKKFSIATLSRGYKRKTKGYLLANKKTTSNEIGDEPMQFHLKFPEVTVAVGEDRISAIEQLLKDAPSTDAVILDDAFQHRKVKAGLNILLTDYQHLFTKDFFLPTGQLRDKRGSYKRAQIIVLTKCPADLSISEKDKIALSIALQKGQNLFFTSIAYGTPYHIFNKKEVPLHQGQQILLVHGIARPHTLQKYVSQFDNNFKEINFSDHHDFSPSDIKKITENFQSIPSENKIMITTEKDAVKLLAFKNELHPLSLYILPIRNSFLFQQENEFNSIVETFISKYK</sequence>
<dbReference type="PROSITE" id="PS51257">
    <property type="entry name" value="PROKAR_LIPOPROTEIN"/>
    <property type="match status" value="1"/>
</dbReference>
<keyword evidence="8 13" id="KW-0547">Nucleotide-binding</keyword>
<evidence type="ECO:0000256" key="12">
    <source>
        <dbReference type="ARBA" id="ARBA00029757"/>
    </source>
</evidence>
<reference evidence="15 16" key="1">
    <citation type="submission" date="2018-09" db="EMBL/GenBank/DDBJ databases">
        <title>Arachidicoccus sp. nov., a bacterium isolated from soil.</title>
        <authorList>
            <person name="Weon H.-Y."/>
            <person name="Kwon S.-W."/>
            <person name="Lee S.A."/>
        </authorList>
    </citation>
    <scope>NUCLEOTIDE SEQUENCE [LARGE SCALE GENOMIC DNA]</scope>
    <source>
        <strain evidence="15 16">KIS59-12</strain>
    </source>
</reference>
<evidence type="ECO:0000256" key="2">
    <source>
        <dbReference type="ARBA" id="ARBA00004870"/>
    </source>
</evidence>
<dbReference type="InterPro" id="IPR003758">
    <property type="entry name" value="LpxK"/>
</dbReference>
<dbReference type="InterPro" id="IPR027417">
    <property type="entry name" value="P-loop_NTPase"/>
</dbReference>
<dbReference type="NCBIfam" id="TIGR00682">
    <property type="entry name" value="lpxK"/>
    <property type="match status" value="1"/>
</dbReference>
<proteinExistence type="inferred from homology"/>
<keyword evidence="7 13" id="KW-0808">Transferase</keyword>
<dbReference type="SUPFAM" id="SSF52540">
    <property type="entry name" value="P-loop containing nucleoside triphosphate hydrolases"/>
    <property type="match status" value="1"/>
</dbReference>
<evidence type="ECO:0000256" key="3">
    <source>
        <dbReference type="ARBA" id="ARBA00012071"/>
    </source>
</evidence>
<name>A0A386HMF9_9BACT</name>
<evidence type="ECO:0000256" key="8">
    <source>
        <dbReference type="ARBA" id="ARBA00022741"/>
    </source>
</evidence>
<feature type="binding site" evidence="13">
    <location>
        <begin position="54"/>
        <end position="61"/>
    </location>
    <ligand>
        <name>ATP</name>
        <dbReference type="ChEBI" id="CHEBI:30616"/>
    </ligand>
</feature>
<dbReference type="KEGG" id="ark:D6B99_03210"/>
<comment type="pathway">
    <text evidence="2 13">Glycolipid biosynthesis; lipid IV(A) biosynthesis; lipid IV(A) from (3R)-3-hydroxytetradecanoyl-[acyl-carrier-protein] and UDP-N-acetyl-alpha-D-glucosamine: step 6/6.</text>
</comment>
<dbReference type="PANTHER" id="PTHR42724">
    <property type="entry name" value="TETRAACYLDISACCHARIDE 4'-KINASE"/>
    <property type="match status" value="1"/>
</dbReference>
<keyword evidence="14" id="KW-0812">Transmembrane</keyword>
<dbReference type="GO" id="GO:0009029">
    <property type="term" value="F:lipid-A 4'-kinase activity"/>
    <property type="evidence" value="ECO:0007669"/>
    <property type="project" value="UniProtKB-UniRule"/>
</dbReference>
<dbReference type="Pfam" id="PF02606">
    <property type="entry name" value="LpxK"/>
    <property type="match status" value="1"/>
</dbReference>
<evidence type="ECO:0000313" key="15">
    <source>
        <dbReference type="EMBL" id="AYD46710.1"/>
    </source>
</evidence>
<organism evidence="15 16">
    <name type="scientific">Arachidicoccus soli</name>
    <dbReference type="NCBI Taxonomy" id="2341117"/>
    <lineage>
        <taxon>Bacteria</taxon>
        <taxon>Pseudomonadati</taxon>
        <taxon>Bacteroidota</taxon>
        <taxon>Chitinophagia</taxon>
        <taxon>Chitinophagales</taxon>
        <taxon>Chitinophagaceae</taxon>
        <taxon>Arachidicoccus</taxon>
    </lineage>
</organism>
<dbReference type="GO" id="GO:0005886">
    <property type="term" value="C:plasma membrane"/>
    <property type="evidence" value="ECO:0007669"/>
    <property type="project" value="TreeGrafter"/>
</dbReference>
<evidence type="ECO:0000256" key="14">
    <source>
        <dbReference type="SAM" id="Phobius"/>
    </source>
</evidence>
<evidence type="ECO:0000256" key="11">
    <source>
        <dbReference type="ARBA" id="ARBA00023098"/>
    </source>
</evidence>
<evidence type="ECO:0000256" key="9">
    <source>
        <dbReference type="ARBA" id="ARBA00022777"/>
    </source>
</evidence>
<evidence type="ECO:0000313" key="16">
    <source>
        <dbReference type="Proteomes" id="UP000266118"/>
    </source>
</evidence>
<evidence type="ECO:0000256" key="4">
    <source>
        <dbReference type="ARBA" id="ARBA00016436"/>
    </source>
</evidence>
<dbReference type="PANTHER" id="PTHR42724:SF1">
    <property type="entry name" value="TETRAACYLDISACCHARIDE 4'-KINASE, MITOCHONDRIAL-RELATED"/>
    <property type="match status" value="1"/>
</dbReference>
<dbReference type="GO" id="GO:0009245">
    <property type="term" value="P:lipid A biosynthetic process"/>
    <property type="evidence" value="ECO:0007669"/>
    <property type="project" value="UniProtKB-UniRule"/>
</dbReference>
<keyword evidence="10 13" id="KW-0067">ATP-binding</keyword>
<evidence type="ECO:0000256" key="10">
    <source>
        <dbReference type="ARBA" id="ARBA00022840"/>
    </source>
</evidence>
<dbReference type="UniPathway" id="UPA00359">
    <property type="reaction ID" value="UER00482"/>
</dbReference>